<dbReference type="PROSITE" id="PS00622">
    <property type="entry name" value="HTH_LUXR_1"/>
    <property type="match status" value="1"/>
</dbReference>
<gene>
    <name evidence="4" type="ORF">Mco01_73740</name>
</gene>
<dbReference type="Gene3D" id="1.10.10.10">
    <property type="entry name" value="Winged helix-like DNA-binding domain superfamily/Winged helix DNA-binding domain"/>
    <property type="match status" value="1"/>
</dbReference>
<evidence type="ECO:0000259" key="3">
    <source>
        <dbReference type="PROSITE" id="PS50043"/>
    </source>
</evidence>
<feature type="domain" description="HTH luxR-type" evidence="3">
    <location>
        <begin position="787"/>
        <end position="851"/>
    </location>
</feature>
<dbReference type="EMBL" id="BOOC01000057">
    <property type="protein sequence ID" value="GIH44374.1"/>
    <property type="molecule type" value="Genomic_DNA"/>
</dbReference>
<dbReference type="InterPro" id="IPR011990">
    <property type="entry name" value="TPR-like_helical_dom_sf"/>
</dbReference>
<dbReference type="PANTHER" id="PTHR16305">
    <property type="entry name" value="TESTICULAR SOLUBLE ADENYLYL CYCLASE"/>
    <property type="match status" value="1"/>
</dbReference>
<keyword evidence="5" id="KW-1185">Reference proteome</keyword>
<evidence type="ECO:0000313" key="5">
    <source>
        <dbReference type="Proteomes" id="UP000603904"/>
    </source>
</evidence>
<proteinExistence type="predicted"/>
<reference evidence="4 5" key="1">
    <citation type="submission" date="2021-01" db="EMBL/GenBank/DDBJ databases">
        <title>Whole genome shotgun sequence of Microbispora corallina NBRC 16416.</title>
        <authorList>
            <person name="Komaki H."/>
            <person name="Tamura T."/>
        </authorList>
    </citation>
    <scope>NUCLEOTIDE SEQUENCE [LARGE SCALE GENOMIC DNA]</scope>
    <source>
        <strain evidence="4 5">NBRC 16416</strain>
    </source>
</reference>
<dbReference type="Proteomes" id="UP000603904">
    <property type="component" value="Unassembled WGS sequence"/>
</dbReference>
<dbReference type="PROSITE" id="PS50043">
    <property type="entry name" value="HTH_LUXR_2"/>
    <property type="match status" value="1"/>
</dbReference>
<evidence type="ECO:0000256" key="2">
    <source>
        <dbReference type="ARBA" id="ARBA00022840"/>
    </source>
</evidence>
<accession>A0ABQ4GBB6</accession>
<dbReference type="PRINTS" id="PR00038">
    <property type="entry name" value="HTHLUXR"/>
</dbReference>
<dbReference type="InterPro" id="IPR000792">
    <property type="entry name" value="Tscrpt_reg_LuxR_C"/>
</dbReference>
<protein>
    <submittedName>
        <fullName evidence="4">Transcriptional regulator</fullName>
    </submittedName>
</protein>
<name>A0ABQ4GBB6_9ACTN</name>
<dbReference type="SUPFAM" id="SSF48452">
    <property type="entry name" value="TPR-like"/>
    <property type="match status" value="1"/>
</dbReference>
<dbReference type="PANTHER" id="PTHR16305:SF35">
    <property type="entry name" value="TRANSCRIPTIONAL ACTIVATOR DOMAIN"/>
    <property type="match status" value="1"/>
</dbReference>
<dbReference type="SMART" id="SM00421">
    <property type="entry name" value="HTH_LUXR"/>
    <property type="match status" value="1"/>
</dbReference>
<organism evidence="4 5">
    <name type="scientific">Microbispora corallina</name>
    <dbReference type="NCBI Taxonomy" id="83302"/>
    <lineage>
        <taxon>Bacteria</taxon>
        <taxon>Bacillati</taxon>
        <taxon>Actinomycetota</taxon>
        <taxon>Actinomycetes</taxon>
        <taxon>Streptosporangiales</taxon>
        <taxon>Streptosporangiaceae</taxon>
        <taxon>Microbispora</taxon>
    </lineage>
</organism>
<dbReference type="InterPro" id="IPR036388">
    <property type="entry name" value="WH-like_DNA-bd_sf"/>
</dbReference>
<sequence>MCVLRVAGVEGEAELPYATLHRMLQPALDAIDDLPEQQASALKGAFGMGRATAADQFLVGVATLTLLSGLAAERPLLCLIDDGQWGDAGSAEALYLVARRIAYDPVGLVVASRQKTGPSGDLPISVDPPTLRLDGLAPEAAAALLAREAPALRGHLRDRVLESAAGNPLALMELPKTVSEENDLDAGPLPITDRLQRVFHGRVGRLGKAARTLLVLAAAEGTGDLATVMRAADVLALPVAALAEAERAGLVIVTVGSVRFRHPLVRAAVYQAALFTERQVAHRALAEILRGSHPDRWARHLAAATLVPDEKVAAALERVADSVARRDGHAAAARVYERSAQLSEENAARARRLAAAATAALEAGRFRQAEELCATAARLTDEPAVVARLAGARGRLAFERGSPLTAARISIDGAAQISDSEPLEAAKLLVAAAYWAGHGADTRLVGEAVTLLDTLALQPDHEFQPYMRHVRGYYRILLGEGADEALFSAPRPIEVWEQTWTARMLNVAGKAEEALEVASAMVASTRDAGLIGHLANALFHQACAQTLLGRHRAAADTAEEALALALDTRQTSVAAYLRGSLAWLAALDGDDERCRALAGEAIRHADDSGTPPSAAEATWALALLDLGHGRYEAALSRMANRFPFWPCSSAWVRSTADHLEAAIRAGEPGIAARRMEELDRYAGRILDPWAPATLARCRALLSPAGQTEPYFAAALRDGSALHRPFEQARTLLAYGEWLRREHRRADARVRLRAALEIFQRLGARLWAVRAREELRATGDNSSGAAPASGPAAKLTAQELRVARLAATGATNREIAAQLFLSPRTVAQHLHRAYPKLDITTRTQLASLDLDA</sequence>
<evidence type="ECO:0000313" key="4">
    <source>
        <dbReference type="EMBL" id="GIH44374.1"/>
    </source>
</evidence>
<keyword evidence="2" id="KW-0067">ATP-binding</keyword>
<comment type="caution">
    <text evidence="4">The sequence shown here is derived from an EMBL/GenBank/DDBJ whole genome shotgun (WGS) entry which is preliminary data.</text>
</comment>
<keyword evidence="1" id="KW-0547">Nucleotide-binding</keyword>
<dbReference type="InterPro" id="IPR016032">
    <property type="entry name" value="Sig_transdc_resp-reg_C-effctor"/>
</dbReference>
<dbReference type="Pfam" id="PF00196">
    <property type="entry name" value="GerE"/>
    <property type="match status" value="1"/>
</dbReference>
<evidence type="ECO:0000256" key="1">
    <source>
        <dbReference type="ARBA" id="ARBA00022741"/>
    </source>
</evidence>
<dbReference type="CDD" id="cd06170">
    <property type="entry name" value="LuxR_C_like"/>
    <property type="match status" value="1"/>
</dbReference>
<dbReference type="SUPFAM" id="SSF46894">
    <property type="entry name" value="C-terminal effector domain of the bipartite response regulators"/>
    <property type="match status" value="1"/>
</dbReference>